<dbReference type="OrthoDB" id="56056at2157"/>
<dbReference type="InterPro" id="IPR002692">
    <property type="entry name" value="S45"/>
</dbReference>
<dbReference type="Gene3D" id="1.10.1400.10">
    <property type="match status" value="1"/>
</dbReference>
<sequence length="828" mass="89210">MTNDTTRRAVLAAALAAGTGGIAVSAASDLLDSFAPLSGDAWAAADRSLPETVESPHGDADVRVDGYGVPHVAADDERAAYFAVGYLQAFDRLFAMDLQRRVMRGRLSEAVGASTVESDEFHLAMGFAEAAEATWDLVSETPAGPPIEAFADGVNAAIEAEPLPVEFALVGHEPRPWTPVDSMLMEKQISWTLTGDFSELRRAIVADRLGEGRAADLFPRRLDHDATILDGDERQLGDDDAERDAAPRQEQVAADPVDADLTTWLSGFESPTGVGSNSWVVSGDHTASGTPILAYDPHLSLSAPPLWYEQHVETPERSVRGATFPGVPFVIAGANDRGTWSFTNVGADVLDCYRYDIDEAGERYRYDGEWREFETETRAIPVSGGEDREIEVKRTVHGPLIEREGRQVGVAWTGHTATRTTVAIDELGRSEGFDDALAAARSFDLPTQNLVYADADGRTMYYATGKLPIREIDGEAVAGDRIFDGSAGEGEWSGFEPFGRSSWDGFVPFEEKPHAIDPDVLSTANQRVTDDPRHYVGVAYATPYRGVRIADRLGDAVESEGPTDPAFHRDLQRDVRDGRAAQLVPDLLAAVEAAGGGEAESDADGGVSGPAVSAAEALDGWEYRMDRESRAALVFARWLDRFRRLAFGPAFDGVDLDETYHPNDWVLATLSGDDPVFAERSRAETMVAALEEAAAEIREAGWETYGDWNTTRSVTHPLGGEAPFLNYEALPADGSRATVMNYRVDSAVGSSWRMVVRPGTDATAVIPGGNSGDYFSEHYDDQLRAWLENDQKPMSLGEGPSAGEGGDRTAGDGGDGTGETVAFRGDSS</sequence>
<dbReference type="PANTHER" id="PTHR34218">
    <property type="entry name" value="PEPTIDASE S45 PENICILLIN AMIDASE"/>
    <property type="match status" value="1"/>
</dbReference>
<dbReference type="PIRSF" id="PIRSF001227">
    <property type="entry name" value="Pen_acylase"/>
    <property type="match status" value="1"/>
</dbReference>
<dbReference type="GO" id="GO:0017000">
    <property type="term" value="P:antibiotic biosynthetic process"/>
    <property type="evidence" value="ECO:0007669"/>
    <property type="project" value="InterPro"/>
</dbReference>
<dbReference type="RefSeq" id="WP_095637173.1">
    <property type="nucleotide sequence ID" value="NZ_NSKC01000005.1"/>
</dbReference>
<feature type="region of interest" description="Disordered" evidence="4">
    <location>
        <begin position="229"/>
        <end position="254"/>
    </location>
</feature>
<organism evidence="5 6">
    <name type="scientific">Halorubrum salipaludis</name>
    <dbReference type="NCBI Taxonomy" id="2032630"/>
    <lineage>
        <taxon>Archaea</taxon>
        <taxon>Methanobacteriati</taxon>
        <taxon>Methanobacteriota</taxon>
        <taxon>Stenosarchaea group</taxon>
        <taxon>Halobacteria</taxon>
        <taxon>Halobacteriales</taxon>
        <taxon>Haloferacaceae</taxon>
        <taxon>Halorubrum</taxon>
    </lineage>
</organism>
<dbReference type="PANTHER" id="PTHR34218:SF4">
    <property type="entry name" value="ACYL-HOMOSERINE LACTONE ACYLASE QUIP"/>
    <property type="match status" value="1"/>
</dbReference>
<evidence type="ECO:0000256" key="3">
    <source>
        <dbReference type="ARBA" id="ARBA00023145"/>
    </source>
</evidence>
<comment type="caution">
    <text evidence="5">The sequence shown here is derived from an EMBL/GenBank/DDBJ whole genome shotgun (WGS) entry which is preliminary data.</text>
</comment>
<dbReference type="CDD" id="cd03747">
    <property type="entry name" value="Ntn_PGA_like"/>
    <property type="match status" value="1"/>
</dbReference>
<dbReference type="Pfam" id="PF01804">
    <property type="entry name" value="Penicil_amidase"/>
    <property type="match status" value="1"/>
</dbReference>
<keyword evidence="3" id="KW-0865">Zymogen</keyword>
<evidence type="ECO:0000313" key="5">
    <source>
        <dbReference type="EMBL" id="PAU83207.1"/>
    </source>
</evidence>
<dbReference type="InterPro" id="IPR043146">
    <property type="entry name" value="Penicillin_amidase_N_B-knob"/>
</dbReference>
<reference evidence="5 6" key="1">
    <citation type="submission" date="2017-08" db="EMBL/GenBank/DDBJ databases">
        <title>The strain WRN001 was isolated from Binhai saline alkaline soil, Tianjin, China.</title>
        <authorList>
            <person name="Liu D."/>
            <person name="Zhang G."/>
        </authorList>
    </citation>
    <scope>NUCLEOTIDE SEQUENCE [LARGE SCALE GENOMIC DNA]</scope>
    <source>
        <strain evidence="5 6">WN019</strain>
    </source>
</reference>
<dbReference type="EMBL" id="NSKC01000005">
    <property type="protein sequence ID" value="PAU83207.1"/>
    <property type="molecule type" value="Genomic_DNA"/>
</dbReference>
<dbReference type="InterPro" id="IPR043147">
    <property type="entry name" value="Penicillin_amidase_A-knob"/>
</dbReference>
<protein>
    <submittedName>
        <fullName evidence="5">Peptidase S45</fullName>
    </submittedName>
</protein>
<feature type="compositionally biased region" description="Basic and acidic residues" evidence="4">
    <location>
        <begin position="229"/>
        <end position="247"/>
    </location>
</feature>
<keyword evidence="6" id="KW-1185">Reference proteome</keyword>
<dbReference type="AlphaFoldDB" id="A0A2A2FEV9"/>
<feature type="region of interest" description="Disordered" evidence="4">
    <location>
        <begin position="789"/>
        <end position="828"/>
    </location>
</feature>
<comment type="similarity">
    <text evidence="1">Belongs to the peptidase S45 family.</text>
</comment>
<accession>A0A2A2FEV9</accession>
<proteinExistence type="inferred from homology"/>
<dbReference type="Proteomes" id="UP000218083">
    <property type="component" value="Unassembled WGS sequence"/>
</dbReference>
<evidence type="ECO:0000256" key="2">
    <source>
        <dbReference type="ARBA" id="ARBA00022801"/>
    </source>
</evidence>
<dbReference type="SUPFAM" id="SSF56235">
    <property type="entry name" value="N-terminal nucleophile aminohydrolases (Ntn hydrolases)"/>
    <property type="match status" value="1"/>
</dbReference>
<dbReference type="InterPro" id="IPR006311">
    <property type="entry name" value="TAT_signal"/>
</dbReference>
<gene>
    <name evidence="5" type="ORF">CK500_10405</name>
</gene>
<keyword evidence="2" id="KW-0378">Hydrolase</keyword>
<evidence type="ECO:0000256" key="4">
    <source>
        <dbReference type="SAM" id="MobiDB-lite"/>
    </source>
</evidence>
<evidence type="ECO:0000256" key="1">
    <source>
        <dbReference type="ARBA" id="ARBA00006586"/>
    </source>
</evidence>
<name>A0A2A2FEV9_9EURY</name>
<dbReference type="Gene3D" id="2.30.120.10">
    <property type="match status" value="1"/>
</dbReference>
<dbReference type="Gene3D" id="1.10.439.10">
    <property type="entry name" value="Penicillin Amidohydrolase, domain 1"/>
    <property type="match status" value="1"/>
</dbReference>
<dbReference type="InterPro" id="IPR029055">
    <property type="entry name" value="Ntn_hydrolases_N"/>
</dbReference>
<dbReference type="GO" id="GO:0016811">
    <property type="term" value="F:hydrolase activity, acting on carbon-nitrogen (but not peptide) bonds, in linear amides"/>
    <property type="evidence" value="ECO:0007669"/>
    <property type="project" value="InterPro"/>
</dbReference>
<dbReference type="InterPro" id="IPR014395">
    <property type="entry name" value="Pen/GL7ACA/AHL_acylase"/>
</dbReference>
<evidence type="ECO:0000313" key="6">
    <source>
        <dbReference type="Proteomes" id="UP000218083"/>
    </source>
</evidence>
<dbReference type="InterPro" id="IPR023343">
    <property type="entry name" value="Penicillin_amidase_dom1"/>
</dbReference>
<dbReference type="PROSITE" id="PS51318">
    <property type="entry name" value="TAT"/>
    <property type="match status" value="1"/>
</dbReference>
<dbReference type="Gene3D" id="3.60.20.10">
    <property type="entry name" value="Glutamine Phosphoribosylpyrophosphate, subunit 1, domain 1"/>
    <property type="match status" value="1"/>
</dbReference>